<evidence type="ECO:0000256" key="2">
    <source>
        <dbReference type="ARBA" id="ARBA00008520"/>
    </source>
</evidence>
<evidence type="ECO:0000256" key="3">
    <source>
        <dbReference type="ARBA" id="ARBA00022764"/>
    </source>
</evidence>
<gene>
    <name evidence="5" type="ORF">QO015_002471</name>
</gene>
<dbReference type="RefSeq" id="WP_266279074.1">
    <property type="nucleotide sequence ID" value="NZ_JAPKNF010000001.1"/>
</dbReference>
<evidence type="ECO:0000313" key="6">
    <source>
        <dbReference type="Proteomes" id="UP001223743"/>
    </source>
</evidence>
<comment type="similarity">
    <text evidence="2">Belongs to the bacterial solute-binding protein 1 family.</text>
</comment>
<keyword evidence="4" id="KW-0732">Signal</keyword>
<comment type="caution">
    <text evidence="5">The sequence shown here is derived from an EMBL/GenBank/DDBJ whole genome shotgun (WGS) entry which is preliminary data.</text>
</comment>
<sequence>MKLGKLGLRKLGLLAASLAALASPAVAQTVDFYHDKGNWNDAYKTVLGPAKEAVGIDVNLVPYADTSTYQAAVRAALRTPSAPGVFAWWSGYRMKDLVDAKLVTDVGEVWKKYTDAGLVNPSLASAFTFDGKIYGVPNLVAYWVVLYNKKTFAENGLEPPKTWEELEKVAATLKEKGITPFGQTIEGRWPSFIWFQELLVRSNPEFYARLMTGQAKYTDPEVTAVLKTWADWIGKGYFTDPSIAFGTSGSNAMAGQLAQGKLGMILVGTWYANTIVQSGLDAKDLGAFIMPNEKADLPKSVIFEAGPLLIASASAQKEDALKLADYWMSSKAQQAWVDAQDFPPINKDVKAKSPLIADLVKEINDGGYTSINRFWEATPPQIAEAAVDELGNFMLHPETGPQVQQNLQALADKYWATQQ</sequence>
<dbReference type="EMBL" id="JAUSWJ010000001">
    <property type="protein sequence ID" value="MDQ0516858.1"/>
    <property type="molecule type" value="Genomic_DNA"/>
</dbReference>
<keyword evidence="3" id="KW-0574">Periplasm</keyword>
<evidence type="ECO:0000256" key="4">
    <source>
        <dbReference type="SAM" id="SignalP"/>
    </source>
</evidence>
<protein>
    <submittedName>
        <fullName evidence="5">ABC-type glycerol-3-phosphate transport system substrate-binding protein</fullName>
    </submittedName>
</protein>
<comment type="subcellular location">
    <subcellularLocation>
        <location evidence="1">Periplasm</location>
    </subcellularLocation>
</comment>
<dbReference type="PANTHER" id="PTHR43649">
    <property type="entry name" value="ARABINOSE-BINDING PROTEIN-RELATED"/>
    <property type="match status" value="1"/>
</dbReference>
<dbReference type="Pfam" id="PF13416">
    <property type="entry name" value="SBP_bac_8"/>
    <property type="match status" value="1"/>
</dbReference>
<organism evidence="5 6">
    <name type="scientific">Kaistia geumhonensis</name>
    <dbReference type="NCBI Taxonomy" id="410839"/>
    <lineage>
        <taxon>Bacteria</taxon>
        <taxon>Pseudomonadati</taxon>
        <taxon>Pseudomonadota</taxon>
        <taxon>Alphaproteobacteria</taxon>
        <taxon>Hyphomicrobiales</taxon>
        <taxon>Kaistiaceae</taxon>
        <taxon>Kaistia</taxon>
    </lineage>
</organism>
<accession>A0ABU0M7F9</accession>
<dbReference type="InterPro" id="IPR006059">
    <property type="entry name" value="SBP"/>
</dbReference>
<evidence type="ECO:0000256" key="1">
    <source>
        <dbReference type="ARBA" id="ARBA00004418"/>
    </source>
</evidence>
<dbReference type="SUPFAM" id="SSF53850">
    <property type="entry name" value="Periplasmic binding protein-like II"/>
    <property type="match status" value="1"/>
</dbReference>
<dbReference type="Proteomes" id="UP001223743">
    <property type="component" value="Unassembled WGS sequence"/>
</dbReference>
<keyword evidence="6" id="KW-1185">Reference proteome</keyword>
<dbReference type="Gene3D" id="3.40.190.10">
    <property type="entry name" value="Periplasmic binding protein-like II"/>
    <property type="match status" value="2"/>
</dbReference>
<feature type="chain" id="PRO_5046745337" evidence="4">
    <location>
        <begin position="28"/>
        <end position="419"/>
    </location>
</feature>
<dbReference type="PANTHER" id="PTHR43649:SF14">
    <property type="entry name" value="BLR3389 PROTEIN"/>
    <property type="match status" value="1"/>
</dbReference>
<name>A0ABU0M7F9_9HYPH</name>
<proteinExistence type="inferred from homology"/>
<feature type="signal peptide" evidence="4">
    <location>
        <begin position="1"/>
        <end position="27"/>
    </location>
</feature>
<evidence type="ECO:0000313" key="5">
    <source>
        <dbReference type="EMBL" id="MDQ0516858.1"/>
    </source>
</evidence>
<reference evidence="5 6" key="1">
    <citation type="submission" date="2023-07" db="EMBL/GenBank/DDBJ databases">
        <title>Genomic Encyclopedia of Type Strains, Phase IV (KMG-IV): sequencing the most valuable type-strain genomes for metagenomic binning, comparative biology and taxonomic classification.</title>
        <authorList>
            <person name="Goeker M."/>
        </authorList>
    </citation>
    <scope>NUCLEOTIDE SEQUENCE [LARGE SCALE GENOMIC DNA]</scope>
    <source>
        <strain evidence="5 6">B1-1</strain>
    </source>
</reference>
<dbReference type="InterPro" id="IPR050490">
    <property type="entry name" value="Bact_solute-bd_prot1"/>
</dbReference>